<keyword evidence="1" id="KW-1133">Transmembrane helix</keyword>
<keyword evidence="1" id="KW-0812">Transmembrane</keyword>
<proteinExistence type="predicted"/>
<dbReference type="EMBL" id="JAUOZS010000001">
    <property type="protein sequence ID" value="MDT8901973.1"/>
    <property type="molecule type" value="Genomic_DNA"/>
</dbReference>
<organism evidence="2 3">
    <name type="scientific">Anaeroselena agilis</name>
    <dbReference type="NCBI Taxonomy" id="3063788"/>
    <lineage>
        <taxon>Bacteria</taxon>
        <taxon>Bacillati</taxon>
        <taxon>Bacillota</taxon>
        <taxon>Negativicutes</taxon>
        <taxon>Acetonemataceae</taxon>
        <taxon>Anaeroselena</taxon>
    </lineage>
</organism>
<evidence type="ECO:0000313" key="2">
    <source>
        <dbReference type="EMBL" id="MDT8901973.1"/>
    </source>
</evidence>
<keyword evidence="3" id="KW-1185">Reference proteome</keyword>
<sequence>MLLGLSAADARTISRGILILVFAIAAGVVVADNQLNRLTARHEFGQALNVRREASGYYRAYVLGQSWGVRAVYPVGSISANGDSLSLEVAGRRLTVPTVVRVELDRAVYWLVVWRGQFVAAAVRTKRELAGYWGELRPLVRELMDAVKR</sequence>
<feature type="transmembrane region" description="Helical" evidence="1">
    <location>
        <begin position="12"/>
        <end position="31"/>
    </location>
</feature>
<name>A0ABU3NYU1_9FIRM</name>
<comment type="caution">
    <text evidence="2">The sequence shown here is derived from an EMBL/GenBank/DDBJ whole genome shotgun (WGS) entry which is preliminary data.</text>
</comment>
<accession>A0ABU3NYU1</accession>
<protein>
    <submittedName>
        <fullName evidence="2">Uncharacterized protein</fullName>
    </submittedName>
</protein>
<reference evidence="2 3" key="1">
    <citation type="submission" date="2023-07" db="EMBL/GenBank/DDBJ databases">
        <title>The novel representative of Negativicutes class, Anaeroselena agilis gen. nov. sp. nov.</title>
        <authorList>
            <person name="Prokofeva M.I."/>
            <person name="Elcheninov A.G."/>
            <person name="Klyukina A."/>
            <person name="Kublanov I.V."/>
            <person name="Frolov E.N."/>
            <person name="Podosokorskaya O.A."/>
        </authorList>
    </citation>
    <scope>NUCLEOTIDE SEQUENCE [LARGE SCALE GENOMIC DNA]</scope>
    <source>
        <strain evidence="2 3">4137-cl</strain>
    </source>
</reference>
<keyword evidence="1" id="KW-0472">Membrane</keyword>
<evidence type="ECO:0000256" key="1">
    <source>
        <dbReference type="SAM" id="Phobius"/>
    </source>
</evidence>
<dbReference type="RefSeq" id="WP_413780467.1">
    <property type="nucleotide sequence ID" value="NZ_JAUOZS010000001.1"/>
</dbReference>
<gene>
    <name evidence="2" type="ORF">Q4T40_12025</name>
</gene>
<dbReference type="Proteomes" id="UP001254848">
    <property type="component" value="Unassembled WGS sequence"/>
</dbReference>
<evidence type="ECO:0000313" key="3">
    <source>
        <dbReference type="Proteomes" id="UP001254848"/>
    </source>
</evidence>